<comment type="similarity">
    <text evidence="1">Belongs to the methyltransferase superfamily. LaeA methyltransferase family.</text>
</comment>
<sequence>MEANSPVPSFGSKISAGSSATSSNRVPTGETIPDALSVEEYGRLYNAYREGKYLLPNDGDEQDRLDLQHRWWKLLLSEKLYIAPIGEPTDVLDIGTGTGIWAMQFAREHPKSNVIGTDLSLIQPSHACPPNCTFEREDSTEEWVFDKQFDYIHWRLMLTCFDDFKAMFQKIFDHLKPGGWAEFHESVFDLIPVDEEAAENLHGSAFEQSFRYCMEAGRKIGRNFNAAKEFKRWLTETGFVEVVEKQYFSPVNGWPVDRQDQLIGHWYCLNLLRFAGSITKMLESGGMPLEDIPGFQEQMRHDITSPAMRVYHPREFTEFSK</sequence>
<evidence type="ECO:0000313" key="3">
    <source>
        <dbReference type="EMBL" id="KAJ4393126.1"/>
    </source>
</evidence>
<name>A0A9W8YWB3_9PEZI</name>
<organism evidence="3 4">
    <name type="scientific">Gnomoniopsis smithogilvyi</name>
    <dbReference type="NCBI Taxonomy" id="1191159"/>
    <lineage>
        <taxon>Eukaryota</taxon>
        <taxon>Fungi</taxon>
        <taxon>Dikarya</taxon>
        <taxon>Ascomycota</taxon>
        <taxon>Pezizomycotina</taxon>
        <taxon>Sordariomycetes</taxon>
        <taxon>Sordariomycetidae</taxon>
        <taxon>Diaporthales</taxon>
        <taxon>Gnomoniaceae</taxon>
        <taxon>Gnomoniopsis</taxon>
    </lineage>
</organism>
<dbReference type="Proteomes" id="UP001140453">
    <property type="component" value="Unassembled WGS sequence"/>
</dbReference>
<dbReference type="GO" id="GO:0008168">
    <property type="term" value="F:methyltransferase activity"/>
    <property type="evidence" value="ECO:0007669"/>
    <property type="project" value="TreeGrafter"/>
</dbReference>
<dbReference type="PANTHER" id="PTHR43591">
    <property type="entry name" value="METHYLTRANSFERASE"/>
    <property type="match status" value="1"/>
</dbReference>
<gene>
    <name evidence="3" type="ORF">N0V93_002333</name>
</gene>
<evidence type="ECO:0000313" key="4">
    <source>
        <dbReference type="Proteomes" id="UP001140453"/>
    </source>
</evidence>
<dbReference type="AlphaFoldDB" id="A0A9W8YWB3"/>
<evidence type="ECO:0000256" key="2">
    <source>
        <dbReference type="SAM" id="MobiDB-lite"/>
    </source>
</evidence>
<dbReference type="InterPro" id="IPR029063">
    <property type="entry name" value="SAM-dependent_MTases_sf"/>
</dbReference>
<dbReference type="Pfam" id="PF13489">
    <property type="entry name" value="Methyltransf_23"/>
    <property type="match status" value="1"/>
</dbReference>
<dbReference type="Gene3D" id="3.40.50.150">
    <property type="entry name" value="Vaccinia Virus protein VP39"/>
    <property type="match status" value="1"/>
</dbReference>
<comment type="caution">
    <text evidence="3">The sequence shown here is derived from an EMBL/GenBank/DDBJ whole genome shotgun (WGS) entry which is preliminary data.</text>
</comment>
<dbReference type="CDD" id="cd02440">
    <property type="entry name" value="AdoMet_MTases"/>
    <property type="match status" value="1"/>
</dbReference>
<evidence type="ECO:0000256" key="1">
    <source>
        <dbReference type="ARBA" id="ARBA00038158"/>
    </source>
</evidence>
<reference evidence="3" key="1">
    <citation type="submission" date="2022-10" db="EMBL/GenBank/DDBJ databases">
        <title>Tapping the CABI collections for fungal endophytes: first genome assemblies for Collariella, Neodidymelliopsis, Ascochyta clinopodiicola, Didymella pomorum, Didymosphaeria variabile, Neocosmospora piperis and Neocucurbitaria cava.</title>
        <authorList>
            <person name="Hill R."/>
        </authorList>
    </citation>
    <scope>NUCLEOTIDE SEQUENCE</scope>
    <source>
        <strain evidence="3">IMI 355082</strain>
    </source>
</reference>
<keyword evidence="4" id="KW-1185">Reference proteome</keyword>
<dbReference type="EMBL" id="JAPEVB010000002">
    <property type="protein sequence ID" value="KAJ4393126.1"/>
    <property type="molecule type" value="Genomic_DNA"/>
</dbReference>
<accession>A0A9W8YWB3</accession>
<protein>
    <recommendedName>
        <fullName evidence="5">Methyltransferase</fullName>
    </recommendedName>
</protein>
<dbReference type="SUPFAM" id="SSF53335">
    <property type="entry name" value="S-adenosyl-L-methionine-dependent methyltransferases"/>
    <property type="match status" value="1"/>
</dbReference>
<feature type="compositionally biased region" description="Low complexity" evidence="2">
    <location>
        <begin position="11"/>
        <end position="23"/>
    </location>
</feature>
<evidence type="ECO:0008006" key="5">
    <source>
        <dbReference type="Google" id="ProtNLM"/>
    </source>
</evidence>
<feature type="region of interest" description="Disordered" evidence="2">
    <location>
        <begin position="1"/>
        <end position="31"/>
    </location>
</feature>
<proteinExistence type="inferred from homology"/>
<dbReference type="OrthoDB" id="2013972at2759"/>
<dbReference type="PANTHER" id="PTHR43591:SF102">
    <property type="entry name" value="S-ADENOSYL-L-METHIONINE-DEPENDENT METHYLTRANSFERASE"/>
    <property type="match status" value="1"/>
</dbReference>